<keyword evidence="1" id="KW-0732">Signal</keyword>
<protein>
    <recommendedName>
        <fullName evidence="4">Solute-binding protein family 3/N-terminal domain-containing protein</fullName>
    </recommendedName>
</protein>
<feature type="chain" id="PRO_5009214349" description="Solute-binding protein family 3/N-terminal domain-containing protein" evidence="1">
    <location>
        <begin position="28"/>
        <end position="296"/>
    </location>
</feature>
<evidence type="ECO:0000313" key="3">
    <source>
        <dbReference type="Proteomes" id="UP000176037"/>
    </source>
</evidence>
<proteinExistence type="predicted"/>
<organism evidence="2 3">
    <name type="scientific">Alteromonas lipolytica</name>
    <dbReference type="NCBI Taxonomy" id="1856405"/>
    <lineage>
        <taxon>Bacteria</taxon>
        <taxon>Pseudomonadati</taxon>
        <taxon>Pseudomonadota</taxon>
        <taxon>Gammaproteobacteria</taxon>
        <taxon>Alteromonadales</taxon>
        <taxon>Alteromonadaceae</taxon>
        <taxon>Alteromonas/Salinimonas group</taxon>
        <taxon>Alteromonas</taxon>
    </lineage>
</organism>
<dbReference type="EMBL" id="MJIC01000002">
    <property type="protein sequence ID" value="OFI36247.1"/>
    <property type="molecule type" value="Genomic_DNA"/>
</dbReference>
<dbReference type="Proteomes" id="UP000176037">
    <property type="component" value="Unassembled WGS sequence"/>
</dbReference>
<comment type="caution">
    <text evidence="2">The sequence shown here is derived from an EMBL/GenBank/DDBJ whole genome shotgun (WGS) entry which is preliminary data.</text>
</comment>
<gene>
    <name evidence="2" type="ORF">BFC17_08995</name>
</gene>
<name>A0A1E8FJY2_9ALTE</name>
<evidence type="ECO:0000256" key="1">
    <source>
        <dbReference type="SAM" id="SignalP"/>
    </source>
</evidence>
<dbReference type="RefSeq" id="WP_070174654.1">
    <property type="nucleotide sequence ID" value="NZ_BMJR01000007.1"/>
</dbReference>
<evidence type="ECO:0008006" key="4">
    <source>
        <dbReference type="Google" id="ProtNLM"/>
    </source>
</evidence>
<keyword evidence="3" id="KW-1185">Reference proteome</keyword>
<dbReference type="STRING" id="1856405.BFC17_08995"/>
<feature type="signal peptide" evidence="1">
    <location>
        <begin position="1"/>
        <end position="27"/>
    </location>
</feature>
<dbReference type="OrthoDB" id="5764299at2"/>
<dbReference type="AlphaFoldDB" id="A0A1E8FJY2"/>
<evidence type="ECO:0000313" key="2">
    <source>
        <dbReference type="EMBL" id="OFI36247.1"/>
    </source>
</evidence>
<dbReference type="SUPFAM" id="SSF53850">
    <property type="entry name" value="Periplasmic binding protein-like II"/>
    <property type="match status" value="1"/>
</dbReference>
<accession>A0A1E8FJY2</accession>
<sequence>MTQKSPLFALKTAILLVVLIALPPAGAQTLADNIDLITDNRDFSESIPRQHKLDPIIDAHLVLFKHMSLVFKPILLPTLKVEPRLKQTKPACTFGRLKTAERAKAFIFSLPTEFFLAHQLYQNTATGPVDRTLLNADGEITHLGSLFDFYRGRKLILLKGRSYGELLDEQIRALPDAVKYFRSGNDMYTEDIAMLEKARGDYILSLPYNVFKTQHKDKHGEFLSYPIAGNTRYNAGHVMCNDTPETRDFINQVNTALKEVYATPEFEQAHTDYTDPASYERIKMVLNELKSLANAQ</sequence>
<reference evidence="2 3" key="1">
    <citation type="submission" date="2016-09" db="EMBL/GenBank/DDBJ databases">
        <title>Alteromonas lipolytica, a new species isolated from sea water.</title>
        <authorList>
            <person name="Wu Y.-H."/>
            <person name="Cheng H."/>
            <person name="Xu X.-W."/>
        </authorList>
    </citation>
    <scope>NUCLEOTIDE SEQUENCE [LARGE SCALE GENOMIC DNA]</scope>
    <source>
        <strain evidence="2 3">JW12</strain>
    </source>
</reference>